<name>A0AA39T8M1_ACESA</name>
<organism evidence="2 3">
    <name type="scientific">Acer saccharum</name>
    <name type="common">Sugar maple</name>
    <dbReference type="NCBI Taxonomy" id="4024"/>
    <lineage>
        <taxon>Eukaryota</taxon>
        <taxon>Viridiplantae</taxon>
        <taxon>Streptophyta</taxon>
        <taxon>Embryophyta</taxon>
        <taxon>Tracheophyta</taxon>
        <taxon>Spermatophyta</taxon>
        <taxon>Magnoliopsida</taxon>
        <taxon>eudicotyledons</taxon>
        <taxon>Gunneridae</taxon>
        <taxon>Pentapetalae</taxon>
        <taxon>rosids</taxon>
        <taxon>malvids</taxon>
        <taxon>Sapindales</taxon>
        <taxon>Sapindaceae</taxon>
        <taxon>Hippocastanoideae</taxon>
        <taxon>Acereae</taxon>
        <taxon>Acer</taxon>
    </lineage>
</organism>
<evidence type="ECO:0000256" key="1">
    <source>
        <dbReference type="SAM" id="MobiDB-lite"/>
    </source>
</evidence>
<dbReference type="SUPFAM" id="SSF51445">
    <property type="entry name" value="(Trans)glycosidases"/>
    <property type="match status" value="1"/>
</dbReference>
<dbReference type="AlphaFoldDB" id="A0AA39T8M1"/>
<protein>
    <submittedName>
        <fullName evidence="2">Uncharacterized protein</fullName>
    </submittedName>
</protein>
<comment type="caution">
    <text evidence="2">The sequence shown here is derived from an EMBL/GenBank/DDBJ whole genome shotgun (WGS) entry which is preliminary data.</text>
</comment>
<dbReference type="InterPro" id="IPR017853">
    <property type="entry name" value="GH"/>
</dbReference>
<keyword evidence="3" id="KW-1185">Reference proteome</keyword>
<dbReference type="EMBL" id="JAUESC010000003">
    <property type="protein sequence ID" value="KAK0602474.1"/>
    <property type="molecule type" value="Genomic_DNA"/>
</dbReference>
<proteinExistence type="predicted"/>
<evidence type="ECO:0000313" key="3">
    <source>
        <dbReference type="Proteomes" id="UP001168877"/>
    </source>
</evidence>
<accession>A0AA39T8M1</accession>
<gene>
    <name evidence="2" type="ORF">LWI29_033760</name>
</gene>
<sequence length="76" mass="8787">MKVTLTFFHHPLPPWAAEYGCWKMEKTADYFMDFTRWRPPVNLQGKTGHVHGMNSKQLPKKRKNAHSAEACLAFGL</sequence>
<reference evidence="2" key="2">
    <citation type="submission" date="2023-06" db="EMBL/GenBank/DDBJ databases">
        <authorList>
            <person name="Swenson N.G."/>
            <person name="Wegrzyn J.L."/>
            <person name="Mcevoy S.L."/>
        </authorList>
    </citation>
    <scope>NUCLEOTIDE SEQUENCE</scope>
    <source>
        <strain evidence="2">NS2018</strain>
        <tissue evidence="2">Leaf</tissue>
    </source>
</reference>
<feature type="region of interest" description="Disordered" evidence="1">
    <location>
        <begin position="45"/>
        <end position="64"/>
    </location>
</feature>
<reference evidence="2" key="1">
    <citation type="journal article" date="2022" name="Plant J.">
        <title>Strategies of tolerance reflected in two North American maple genomes.</title>
        <authorList>
            <person name="McEvoy S.L."/>
            <person name="Sezen U.U."/>
            <person name="Trouern-Trend A."/>
            <person name="McMahon S.M."/>
            <person name="Schaberg P.G."/>
            <person name="Yang J."/>
            <person name="Wegrzyn J.L."/>
            <person name="Swenson N.G."/>
        </authorList>
    </citation>
    <scope>NUCLEOTIDE SEQUENCE</scope>
    <source>
        <strain evidence="2">NS2018</strain>
    </source>
</reference>
<evidence type="ECO:0000313" key="2">
    <source>
        <dbReference type="EMBL" id="KAK0602474.1"/>
    </source>
</evidence>
<dbReference type="Proteomes" id="UP001168877">
    <property type="component" value="Unassembled WGS sequence"/>
</dbReference>